<name>A0A0R3E2W2_9BRAD</name>
<dbReference type="Pfam" id="PF25137">
    <property type="entry name" value="ADH_Fe_C"/>
    <property type="match status" value="1"/>
</dbReference>
<evidence type="ECO:0000259" key="4">
    <source>
        <dbReference type="Pfam" id="PF00465"/>
    </source>
</evidence>
<dbReference type="GO" id="GO:0018506">
    <property type="term" value="F:maleylacetate reductase activity"/>
    <property type="evidence" value="ECO:0007669"/>
    <property type="project" value="InterPro"/>
</dbReference>
<dbReference type="Pfam" id="PF00465">
    <property type="entry name" value="Fe-ADH"/>
    <property type="match status" value="1"/>
</dbReference>
<evidence type="ECO:0000259" key="5">
    <source>
        <dbReference type="Pfam" id="PF25137"/>
    </source>
</evidence>
<evidence type="ECO:0000256" key="2">
    <source>
        <dbReference type="ARBA" id="ARBA00023002"/>
    </source>
</evidence>
<dbReference type="EMBL" id="LJYG01000026">
    <property type="protein sequence ID" value="KRQ16552.1"/>
    <property type="molecule type" value="Genomic_DNA"/>
</dbReference>
<feature type="domain" description="Fe-containing alcohol dehydrogenase-like C-terminal" evidence="5">
    <location>
        <begin position="181"/>
        <end position="362"/>
    </location>
</feature>
<reference evidence="6 7" key="1">
    <citation type="submission" date="2015-09" db="EMBL/GenBank/DDBJ databases">
        <title>Draft Genome Sequence of Bradyrhizobium manausense Strain BR 3351T, a Novel Symbiotic Nitrogen-Fixing Alphaproteobacterium Isolated from Brazilian Amazon Rain Forest.</title>
        <authorList>
            <person name="De Araujo J.L."/>
            <person name="Zilli J.E."/>
        </authorList>
    </citation>
    <scope>NUCLEOTIDE SEQUENCE [LARGE SCALE GENOMIC DNA]</scope>
    <source>
        <strain evidence="6 7">BR3351</strain>
    </source>
</reference>
<keyword evidence="7" id="KW-1185">Reference proteome</keyword>
<feature type="domain" description="Alcohol dehydrogenase iron-type/glycerol dehydrogenase GldA" evidence="4">
    <location>
        <begin position="28"/>
        <end position="168"/>
    </location>
</feature>
<dbReference type="Gene3D" id="1.20.1090.10">
    <property type="entry name" value="Dehydroquinate synthase-like - alpha domain"/>
    <property type="match status" value="1"/>
</dbReference>
<dbReference type="InterPro" id="IPR056798">
    <property type="entry name" value="ADH_Fe_C"/>
</dbReference>
<accession>A0A0R3E2W2</accession>
<evidence type="ECO:0000256" key="1">
    <source>
        <dbReference type="ARBA" id="ARBA00007358"/>
    </source>
</evidence>
<dbReference type="InterPro" id="IPR034786">
    <property type="entry name" value="MAR"/>
</dbReference>
<dbReference type="PANTHER" id="PTHR11496">
    <property type="entry name" value="ALCOHOL DEHYDROGENASE"/>
    <property type="match status" value="1"/>
</dbReference>
<dbReference type="Gene3D" id="3.40.50.1970">
    <property type="match status" value="1"/>
</dbReference>
<keyword evidence="2" id="KW-0560">Oxidoreductase</keyword>
<dbReference type="InterPro" id="IPR039697">
    <property type="entry name" value="Alcohol_dehydrogenase_Fe"/>
</dbReference>
<comment type="caution">
    <text evidence="6">The sequence shown here is derived from an EMBL/GenBank/DDBJ whole genome shotgun (WGS) entry which is preliminary data.</text>
</comment>
<evidence type="ECO:0000313" key="7">
    <source>
        <dbReference type="Proteomes" id="UP000051936"/>
    </source>
</evidence>
<sequence>MADAGGASVARAGDAGEGAFAYCSQQYRVLFGAGTSARLGEEAERLGIKRALVLTTSEQHDLGRRLGMGLGDRLAGLFTGARMHTPVEVTNEALAIVESRDIDGLVAIGGGSTVGLGKALSLRTGLPHIAMPTTYAGSEMTPILGETSNGIKTTQQSQDLVPDTVIYDVDLTIGLPPHISAASGLNAIAHAVEALYAPDANPLTSLMAEDGIAALARGLPRIMVAPADPGARRDALYGAWLCGICLGAVGMSLHHKLCHVLGGMFNLPHAETHAIVLPHAAAYNATAAPEAMTRVARALHGANAPQGLFDLARQLALPRALADLGMPEDGIARAAEMAVRNPYANPRPIDRAPIEQLIAAAWRGDAPAQE</sequence>
<dbReference type="PANTHER" id="PTHR11496:SF102">
    <property type="entry name" value="ALCOHOL DEHYDROGENASE 4"/>
    <property type="match status" value="1"/>
</dbReference>
<dbReference type="AlphaFoldDB" id="A0A0R3E2W2"/>
<organism evidence="6 7">
    <name type="scientific">Bradyrhizobium manausense</name>
    <dbReference type="NCBI Taxonomy" id="989370"/>
    <lineage>
        <taxon>Bacteria</taxon>
        <taxon>Pseudomonadati</taxon>
        <taxon>Pseudomonadota</taxon>
        <taxon>Alphaproteobacteria</taxon>
        <taxon>Hyphomicrobiales</taxon>
        <taxon>Nitrobacteraceae</taxon>
        <taxon>Bradyrhizobium</taxon>
    </lineage>
</organism>
<dbReference type="CDD" id="cd08177">
    <property type="entry name" value="MAR"/>
    <property type="match status" value="1"/>
</dbReference>
<evidence type="ECO:0000313" key="6">
    <source>
        <dbReference type="EMBL" id="KRQ16552.1"/>
    </source>
</evidence>
<dbReference type="GO" id="GO:0046872">
    <property type="term" value="F:metal ion binding"/>
    <property type="evidence" value="ECO:0007669"/>
    <property type="project" value="InterPro"/>
</dbReference>
<keyword evidence="3" id="KW-0520">NAD</keyword>
<dbReference type="InterPro" id="IPR001670">
    <property type="entry name" value="ADH_Fe/GldA"/>
</dbReference>
<proteinExistence type="inferred from homology"/>
<evidence type="ECO:0000256" key="3">
    <source>
        <dbReference type="ARBA" id="ARBA00023027"/>
    </source>
</evidence>
<comment type="similarity">
    <text evidence="1">Belongs to the iron-containing alcohol dehydrogenase family.</text>
</comment>
<dbReference type="Proteomes" id="UP000051936">
    <property type="component" value="Unassembled WGS sequence"/>
</dbReference>
<protein>
    <submittedName>
        <fullName evidence="6">Maleylacetate reductase</fullName>
    </submittedName>
</protein>
<dbReference type="GO" id="GO:0004022">
    <property type="term" value="F:alcohol dehydrogenase (NAD+) activity"/>
    <property type="evidence" value="ECO:0007669"/>
    <property type="project" value="TreeGrafter"/>
</dbReference>
<dbReference type="STRING" id="989370.AOQ71_05285"/>
<gene>
    <name evidence="6" type="ORF">AOQ71_05285</name>
</gene>
<dbReference type="SUPFAM" id="SSF56796">
    <property type="entry name" value="Dehydroquinate synthase-like"/>
    <property type="match status" value="1"/>
</dbReference>